<dbReference type="PANTHER" id="PTHR43682:SF1">
    <property type="entry name" value="LACTATE UTILIZATION PROTEIN C"/>
    <property type="match status" value="1"/>
</dbReference>
<dbReference type="InterPro" id="IPR024185">
    <property type="entry name" value="FTHF_cligase-like_sf"/>
</dbReference>
<dbReference type="Proteomes" id="UP001056255">
    <property type="component" value="Chromosome I"/>
</dbReference>
<dbReference type="Gene3D" id="3.40.50.10420">
    <property type="entry name" value="NagB/RpiA/CoA transferase-like"/>
    <property type="match status" value="1"/>
</dbReference>
<evidence type="ECO:0000259" key="1">
    <source>
        <dbReference type="Pfam" id="PF02589"/>
    </source>
</evidence>
<dbReference type="SUPFAM" id="SSF100950">
    <property type="entry name" value="NagB/RpiA/CoA transferase-like"/>
    <property type="match status" value="1"/>
</dbReference>
<proteinExistence type="predicted"/>
<name>A0ABY4WYD9_9GAMM</name>
<dbReference type="PANTHER" id="PTHR43682">
    <property type="entry name" value="LACTATE UTILIZATION PROTEIN C"/>
    <property type="match status" value="1"/>
</dbReference>
<evidence type="ECO:0000313" key="3">
    <source>
        <dbReference type="Proteomes" id="UP001056255"/>
    </source>
</evidence>
<dbReference type="InterPro" id="IPR003741">
    <property type="entry name" value="LUD_dom"/>
</dbReference>
<gene>
    <name evidence="2" type="ORF">K6Q96_08375</name>
</gene>
<protein>
    <submittedName>
        <fullName evidence="2">LUD domain-containing protein</fullName>
    </submittedName>
</protein>
<keyword evidence="3" id="KW-1185">Reference proteome</keyword>
<dbReference type="InterPro" id="IPR037171">
    <property type="entry name" value="NagB/RpiA_transferase-like"/>
</dbReference>
<evidence type="ECO:0000313" key="2">
    <source>
        <dbReference type="EMBL" id="USH03989.1"/>
    </source>
</evidence>
<accession>A0ABY4WYD9</accession>
<dbReference type="RefSeq" id="WP_251879463.1">
    <property type="nucleotide sequence ID" value="NZ_CP082275.1"/>
</dbReference>
<sequence>MKAQSQEARAAIFAKLNAAPRAPKSNELPVWQAWSSENSQTRVERLLGCMKASHTEIIHTEKGSIETTLTQCIQSNGLGKVLFTKNSPLAEVVVSQCPGTVALKYDQTMETLKTTLFQEVDASVNVIKAAIGDTGTLAIVTGEDEPRALSLVPPVHIAILHESDIVSNFSELMASTFWKEAGWETQPPTNLVLVSGPSKTADIQQTLAYGAHGPKRLILILVKE</sequence>
<dbReference type="Pfam" id="PF02589">
    <property type="entry name" value="LUD_dom"/>
    <property type="match status" value="1"/>
</dbReference>
<reference evidence="2" key="1">
    <citation type="submission" date="2021-08" db="EMBL/GenBank/DDBJ databases">
        <authorList>
            <person name="Sakaguchi M."/>
            <person name="Kikuchi T."/>
            <person name="Urbanczyk H."/>
        </authorList>
    </citation>
    <scope>NUCLEOTIDE SEQUENCE</scope>
    <source>
        <strain evidence="2">020920N</strain>
    </source>
</reference>
<organism evidence="2 3">
    <name type="scientific">Grimontia kaedaensis</name>
    <dbReference type="NCBI Taxonomy" id="2872157"/>
    <lineage>
        <taxon>Bacteria</taxon>
        <taxon>Pseudomonadati</taxon>
        <taxon>Pseudomonadota</taxon>
        <taxon>Gammaproteobacteria</taxon>
        <taxon>Vibrionales</taxon>
        <taxon>Vibrionaceae</taxon>
        <taxon>Grimontia</taxon>
    </lineage>
</organism>
<dbReference type="EMBL" id="CP082275">
    <property type="protein sequence ID" value="USH03989.1"/>
    <property type="molecule type" value="Genomic_DNA"/>
</dbReference>
<feature type="domain" description="LUD" evidence="1">
    <location>
        <begin position="115"/>
        <end position="222"/>
    </location>
</feature>